<dbReference type="PROSITE" id="PS51186">
    <property type="entry name" value="GNAT"/>
    <property type="match status" value="1"/>
</dbReference>
<keyword evidence="2" id="KW-0808">Transferase</keyword>
<dbReference type="EC" id="2.3.1.57" evidence="2"/>
<feature type="domain" description="N-acetyltransferase" evidence="1">
    <location>
        <begin position="2"/>
        <end position="146"/>
    </location>
</feature>
<keyword evidence="2" id="KW-0012">Acyltransferase</keyword>
<dbReference type="eggNOG" id="COG0456">
    <property type="taxonomic scope" value="Bacteria"/>
</dbReference>
<dbReference type="OrthoDB" id="3526335at2"/>
<accession>A0A086YYA0</accession>
<evidence type="ECO:0000313" key="2">
    <source>
        <dbReference type="EMBL" id="KFI39250.1"/>
    </source>
</evidence>
<name>A0A086YYA0_9BIFI</name>
<reference evidence="2 3" key="1">
    <citation type="submission" date="2014-03" db="EMBL/GenBank/DDBJ databases">
        <title>Genomics of Bifidobacteria.</title>
        <authorList>
            <person name="Ventura M."/>
            <person name="Milani C."/>
            <person name="Lugli G.A."/>
        </authorList>
    </citation>
    <scope>NUCLEOTIDE SEQUENCE [LARGE SCALE GENOMIC DNA]</scope>
    <source>
        <strain evidence="2 3">DSM 22766</strain>
    </source>
</reference>
<sequence>MVHLEEITKENFYQVIELKRPKEEPYVASNVLSLAEAWLYRNDGQVRPQAIYADDTLVGFTMTYDELDRPVRSLWRILIPEEYTNKGYGSQALKLILAEAREQGGLEKVELSYVPGNTMAEHVYEQVGFRANGRIDDGEVVMEYTL</sequence>
<dbReference type="EMBL" id="JGYK01000002">
    <property type="protein sequence ID" value="KFI39250.1"/>
    <property type="molecule type" value="Genomic_DNA"/>
</dbReference>
<dbReference type="RefSeq" id="WP_033504228.1">
    <property type="nucleotide sequence ID" value="NZ_CP011786.1"/>
</dbReference>
<dbReference type="SUPFAM" id="SSF55729">
    <property type="entry name" value="Acyl-CoA N-acyltransferases (Nat)"/>
    <property type="match status" value="1"/>
</dbReference>
<dbReference type="GO" id="GO:0004145">
    <property type="term" value="F:diamine N-acetyltransferase activity"/>
    <property type="evidence" value="ECO:0007669"/>
    <property type="project" value="UniProtKB-EC"/>
</dbReference>
<organism evidence="2 3">
    <name type="scientific">Bifidobacterium actinocoloniiforme DSM 22766</name>
    <dbReference type="NCBI Taxonomy" id="1437605"/>
    <lineage>
        <taxon>Bacteria</taxon>
        <taxon>Bacillati</taxon>
        <taxon>Actinomycetota</taxon>
        <taxon>Actinomycetes</taxon>
        <taxon>Bifidobacteriales</taxon>
        <taxon>Bifidobacteriaceae</taxon>
        <taxon>Bifidobacterium</taxon>
    </lineage>
</organism>
<dbReference type="AlphaFoldDB" id="A0A086YYA0"/>
<dbReference type="PATRIC" id="fig|1437605.7.peg.1276"/>
<protein>
    <submittedName>
        <fullName evidence="2">GCN5-like N-acetyltransferase</fullName>
        <ecNumber evidence="2">2.3.1.57</ecNumber>
    </submittedName>
</protein>
<evidence type="ECO:0000259" key="1">
    <source>
        <dbReference type="PROSITE" id="PS51186"/>
    </source>
</evidence>
<gene>
    <name evidence="2" type="ORF">BACT_0080</name>
</gene>
<dbReference type="Pfam" id="PF00583">
    <property type="entry name" value="Acetyltransf_1"/>
    <property type="match status" value="1"/>
</dbReference>
<keyword evidence="3" id="KW-1185">Reference proteome</keyword>
<dbReference type="Proteomes" id="UP000029015">
    <property type="component" value="Unassembled WGS sequence"/>
</dbReference>
<dbReference type="Gene3D" id="3.40.630.30">
    <property type="match status" value="1"/>
</dbReference>
<dbReference type="KEGG" id="bact:AB656_06225"/>
<proteinExistence type="predicted"/>
<dbReference type="InterPro" id="IPR016181">
    <property type="entry name" value="Acyl_CoA_acyltransferase"/>
</dbReference>
<dbReference type="InterPro" id="IPR000182">
    <property type="entry name" value="GNAT_dom"/>
</dbReference>
<comment type="caution">
    <text evidence="2">The sequence shown here is derived from an EMBL/GenBank/DDBJ whole genome shotgun (WGS) entry which is preliminary data.</text>
</comment>
<dbReference type="CDD" id="cd04301">
    <property type="entry name" value="NAT_SF"/>
    <property type="match status" value="1"/>
</dbReference>
<evidence type="ECO:0000313" key="3">
    <source>
        <dbReference type="Proteomes" id="UP000029015"/>
    </source>
</evidence>